<dbReference type="PANTHER" id="PTHR10044:SF163">
    <property type="entry name" value="BACULOVIRAL IAP REPEAT-CONTAINING PROTEIN 7"/>
    <property type="match status" value="1"/>
</dbReference>
<evidence type="ECO:0000256" key="6">
    <source>
        <dbReference type="ARBA" id="ARBA00022679"/>
    </source>
</evidence>
<evidence type="ECO:0000256" key="15">
    <source>
        <dbReference type="PROSITE-ProRule" id="PRU00175"/>
    </source>
</evidence>
<accession>A0ABC9XLH6</accession>
<gene>
    <name evidence="17" type="ORF">GRJ2_002208000</name>
</gene>
<dbReference type="PANTHER" id="PTHR10044">
    <property type="entry name" value="INHIBITOR OF APOPTOSIS"/>
    <property type="match status" value="1"/>
</dbReference>
<comment type="subcellular location">
    <subcellularLocation>
        <location evidence="2">Cytoplasm</location>
    </subcellularLocation>
</comment>
<evidence type="ECO:0000256" key="5">
    <source>
        <dbReference type="ARBA" id="ARBA00022490"/>
    </source>
</evidence>
<keyword evidence="12" id="KW-0833">Ubl conjugation pathway</keyword>
<keyword evidence="11 15" id="KW-0863">Zinc-finger</keyword>
<dbReference type="GO" id="GO:0006915">
    <property type="term" value="P:apoptotic process"/>
    <property type="evidence" value="ECO:0007669"/>
    <property type="project" value="UniProtKB-KW"/>
</dbReference>
<dbReference type="PROSITE" id="PS50143">
    <property type="entry name" value="BIR_REPEAT_2"/>
    <property type="match status" value="2"/>
</dbReference>
<dbReference type="InterPro" id="IPR013083">
    <property type="entry name" value="Znf_RING/FYVE/PHD"/>
</dbReference>
<dbReference type="AlphaFoldDB" id="A0ABC9XLH6"/>
<evidence type="ECO:0000256" key="2">
    <source>
        <dbReference type="ARBA" id="ARBA00004496"/>
    </source>
</evidence>
<dbReference type="SUPFAM" id="SSF57924">
    <property type="entry name" value="Inhibitor of apoptosis (IAP) repeat"/>
    <property type="match status" value="2"/>
</dbReference>
<evidence type="ECO:0000256" key="13">
    <source>
        <dbReference type="ARBA" id="ARBA00022833"/>
    </source>
</evidence>
<keyword evidence="13" id="KW-0862">Zinc</keyword>
<dbReference type="GO" id="GO:0061630">
    <property type="term" value="F:ubiquitin protein ligase activity"/>
    <property type="evidence" value="ECO:0007669"/>
    <property type="project" value="UniProtKB-EC"/>
</dbReference>
<dbReference type="EC" id="2.3.2.27" evidence="4"/>
<dbReference type="SMART" id="SM00184">
    <property type="entry name" value="RING"/>
    <property type="match status" value="1"/>
</dbReference>
<name>A0ABC9XLH6_GRUJA</name>
<evidence type="ECO:0000256" key="10">
    <source>
        <dbReference type="ARBA" id="ARBA00022723"/>
    </source>
</evidence>
<evidence type="ECO:0000256" key="14">
    <source>
        <dbReference type="ARBA" id="ARBA00022843"/>
    </source>
</evidence>
<dbReference type="GO" id="GO:0005737">
    <property type="term" value="C:cytoplasm"/>
    <property type="evidence" value="ECO:0007669"/>
    <property type="project" value="UniProtKB-SubCell"/>
</dbReference>
<feature type="domain" description="RING-type" evidence="16">
    <location>
        <begin position="266"/>
        <end position="301"/>
    </location>
</feature>
<comment type="similarity">
    <text evidence="3">Belongs to the IAP family.</text>
</comment>
<dbReference type="PROSITE" id="PS01282">
    <property type="entry name" value="BIR_REPEAT_1"/>
    <property type="match status" value="1"/>
</dbReference>
<keyword evidence="9" id="KW-0789">Thiol protease inhibitor</keyword>
<keyword evidence="8" id="KW-0053">Apoptosis</keyword>
<dbReference type="InterPro" id="IPR001841">
    <property type="entry name" value="Znf_RING"/>
</dbReference>
<keyword evidence="18" id="KW-1185">Reference proteome</keyword>
<evidence type="ECO:0000313" key="18">
    <source>
        <dbReference type="Proteomes" id="UP001623348"/>
    </source>
</evidence>
<reference evidence="17 18" key="1">
    <citation type="submission" date="2024-06" db="EMBL/GenBank/DDBJ databases">
        <title>The draft genome of Grus japonensis, version 3.</title>
        <authorList>
            <person name="Nabeshima K."/>
            <person name="Suzuki S."/>
            <person name="Onuma M."/>
        </authorList>
    </citation>
    <scope>NUCLEOTIDE SEQUENCE [LARGE SCALE GENOMIC DNA]</scope>
    <source>
        <strain evidence="17 18">451A</strain>
    </source>
</reference>
<evidence type="ECO:0000313" key="17">
    <source>
        <dbReference type="EMBL" id="GAB0197427.1"/>
    </source>
</evidence>
<dbReference type="Gene3D" id="1.10.1170.10">
    <property type="entry name" value="Inhibitor Of Apoptosis Protein (2mihbC-IAP-1), Chain A"/>
    <property type="match status" value="2"/>
</dbReference>
<evidence type="ECO:0000256" key="9">
    <source>
        <dbReference type="ARBA" id="ARBA00022704"/>
    </source>
</evidence>
<evidence type="ECO:0000256" key="8">
    <source>
        <dbReference type="ARBA" id="ARBA00022703"/>
    </source>
</evidence>
<comment type="caution">
    <text evidence="17">The sequence shown here is derived from an EMBL/GenBank/DDBJ whole genome shotgun (WGS) entry which is preliminary data.</text>
</comment>
<dbReference type="Gene3D" id="1.10.8.10">
    <property type="entry name" value="DNA helicase RuvA subunit, C-terminal domain"/>
    <property type="match status" value="1"/>
</dbReference>
<dbReference type="FunFam" id="3.30.40.10:FF:000184">
    <property type="entry name" value="Baculoviral IAP repeat containing 2"/>
    <property type="match status" value="1"/>
</dbReference>
<dbReference type="Pfam" id="PF00653">
    <property type="entry name" value="BIR"/>
    <property type="match status" value="2"/>
</dbReference>
<dbReference type="GO" id="GO:0008270">
    <property type="term" value="F:zinc ion binding"/>
    <property type="evidence" value="ECO:0007669"/>
    <property type="project" value="UniProtKB-KW"/>
</dbReference>
<evidence type="ECO:0000256" key="11">
    <source>
        <dbReference type="ARBA" id="ARBA00022771"/>
    </source>
</evidence>
<dbReference type="CDD" id="cd00022">
    <property type="entry name" value="BIR"/>
    <property type="match status" value="1"/>
</dbReference>
<organism evidence="17 18">
    <name type="scientific">Grus japonensis</name>
    <name type="common">Japanese crane</name>
    <name type="synonym">Red-crowned crane</name>
    <dbReference type="NCBI Taxonomy" id="30415"/>
    <lineage>
        <taxon>Eukaryota</taxon>
        <taxon>Metazoa</taxon>
        <taxon>Chordata</taxon>
        <taxon>Craniata</taxon>
        <taxon>Vertebrata</taxon>
        <taxon>Euteleostomi</taxon>
        <taxon>Archelosauria</taxon>
        <taxon>Archosauria</taxon>
        <taxon>Dinosauria</taxon>
        <taxon>Saurischia</taxon>
        <taxon>Theropoda</taxon>
        <taxon>Coelurosauria</taxon>
        <taxon>Aves</taxon>
        <taxon>Neognathae</taxon>
        <taxon>Neoaves</taxon>
        <taxon>Gruiformes</taxon>
        <taxon>Gruidae</taxon>
        <taxon>Grus</taxon>
    </lineage>
</organism>
<dbReference type="CDD" id="cd16713">
    <property type="entry name" value="RING-HC_BIRC2_3_7"/>
    <property type="match status" value="1"/>
</dbReference>
<dbReference type="FunFam" id="1.10.1170.10:FF:000002">
    <property type="entry name" value="Baculoviral IAP repeat containing 7"/>
    <property type="match status" value="1"/>
</dbReference>
<dbReference type="Proteomes" id="UP001623348">
    <property type="component" value="Unassembled WGS sequence"/>
</dbReference>
<dbReference type="InterPro" id="IPR001370">
    <property type="entry name" value="BIR_rpt"/>
</dbReference>
<sequence>MGDMTPAEEIELRDARCQLFESSMRNEARRLRTFWQWPGTSPVSAQDLAKAGFFFVGPRDEVQCFCCGGVLKDWGPGDCPVAEHLKFFPSCKFISGEDVGNQEMLPLQEIFDTVDGQFLSFLQGIDSEETALPNEPEYPEMVTEEMRLSTFQNWPQYTDVHPEQLARAGFFYTDPLRNWELQAFPSLDQFTIVQNVLQMGFDPIWVVNLVENKYMLTGTFYLSESELISDLLQPDWGESSSAEESRDESRMSMEEQLRRLQEERMCKVCMDRDVSVVFVPCGHLVACGECALNLRLCPICRAVIRGSVKTFMS</sequence>
<dbReference type="Pfam" id="PF13920">
    <property type="entry name" value="zf-C3HC4_3"/>
    <property type="match status" value="1"/>
</dbReference>
<protein>
    <recommendedName>
        <fullName evidence="4">RING-type E3 ubiquitin transferase</fullName>
        <ecNumber evidence="4">2.3.2.27</ecNumber>
    </recommendedName>
</protein>
<dbReference type="PROSITE" id="PS50089">
    <property type="entry name" value="ZF_RING_2"/>
    <property type="match status" value="1"/>
</dbReference>
<keyword evidence="6" id="KW-0808">Transferase</keyword>
<dbReference type="Gene3D" id="3.30.40.10">
    <property type="entry name" value="Zinc/RING finger domain, C3HC4 (zinc finger)"/>
    <property type="match status" value="1"/>
</dbReference>
<keyword evidence="5" id="KW-0963">Cytoplasm</keyword>
<dbReference type="SMART" id="SM00238">
    <property type="entry name" value="BIR"/>
    <property type="match status" value="2"/>
</dbReference>
<evidence type="ECO:0000256" key="3">
    <source>
        <dbReference type="ARBA" id="ARBA00006672"/>
    </source>
</evidence>
<evidence type="ECO:0000256" key="1">
    <source>
        <dbReference type="ARBA" id="ARBA00000900"/>
    </source>
</evidence>
<evidence type="ECO:0000259" key="16">
    <source>
        <dbReference type="PROSITE" id="PS50089"/>
    </source>
</evidence>
<evidence type="ECO:0000256" key="12">
    <source>
        <dbReference type="ARBA" id="ARBA00022786"/>
    </source>
</evidence>
<evidence type="ECO:0000256" key="7">
    <source>
        <dbReference type="ARBA" id="ARBA00022690"/>
    </source>
</evidence>
<dbReference type="InterPro" id="IPR050784">
    <property type="entry name" value="IAP"/>
</dbReference>
<proteinExistence type="inferred from homology"/>
<keyword evidence="7" id="KW-0646">Protease inhibitor</keyword>
<keyword evidence="10" id="KW-0479">Metal-binding</keyword>
<dbReference type="EMBL" id="BAAFJT010000017">
    <property type="protein sequence ID" value="GAB0197427.1"/>
    <property type="molecule type" value="Genomic_DNA"/>
</dbReference>
<keyword evidence="14" id="KW-0832">Ubl conjugation</keyword>
<evidence type="ECO:0000256" key="4">
    <source>
        <dbReference type="ARBA" id="ARBA00012483"/>
    </source>
</evidence>
<dbReference type="GO" id="GO:0004869">
    <property type="term" value="F:cysteine-type endopeptidase inhibitor activity"/>
    <property type="evidence" value="ECO:0007669"/>
    <property type="project" value="UniProtKB-KW"/>
</dbReference>
<comment type="catalytic activity">
    <reaction evidence="1">
        <text>S-ubiquitinyl-[E2 ubiquitin-conjugating enzyme]-L-cysteine + [acceptor protein]-L-lysine = [E2 ubiquitin-conjugating enzyme]-L-cysteine + N(6)-ubiquitinyl-[acceptor protein]-L-lysine.</text>
        <dbReference type="EC" id="2.3.2.27"/>
    </reaction>
</comment>